<dbReference type="EMBL" id="FUYF01000002">
    <property type="protein sequence ID" value="SKA75046.1"/>
    <property type="molecule type" value="Genomic_DNA"/>
</dbReference>
<reference evidence="2 3" key="1">
    <citation type="submission" date="2017-02" db="EMBL/GenBank/DDBJ databases">
        <authorList>
            <person name="Peterson S.W."/>
        </authorList>
    </citation>
    <scope>NUCLEOTIDE SEQUENCE [LARGE SCALE GENOMIC DNA]</scope>
    <source>
        <strain evidence="2 3">ATCC 27749</strain>
    </source>
</reference>
<proteinExistence type="predicted"/>
<gene>
    <name evidence="2" type="ORF">SAMN02745178_00346</name>
</gene>
<protein>
    <submittedName>
        <fullName evidence="2">Uncharacterized protein</fullName>
    </submittedName>
</protein>
<feature type="region of interest" description="Disordered" evidence="1">
    <location>
        <begin position="70"/>
        <end position="92"/>
    </location>
</feature>
<name>A0A1T4WCL6_9FIRM</name>
<evidence type="ECO:0000313" key="3">
    <source>
        <dbReference type="Proteomes" id="UP000190286"/>
    </source>
</evidence>
<accession>A0A1T4WCL6</accession>
<organism evidence="2 3">
    <name type="scientific">Gemmiger formicilis</name>
    <dbReference type="NCBI Taxonomy" id="745368"/>
    <lineage>
        <taxon>Bacteria</taxon>
        <taxon>Bacillati</taxon>
        <taxon>Bacillota</taxon>
        <taxon>Clostridia</taxon>
        <taxon>Eubacteriales</taxon>
        <taxon>Gemmiger</taxon>
    </lineage>
</organism>
<dbReference type="Proteomes" id="UP000190286">
    <property type="component" value="Unassembled WGS sequence"/>
</dbReference>
<evidence type="ECO:0000313" key="2">
    <source>
        <dbReference type="EMBL" id="SKA75046.1"/>
    </source>
</evidence>
<dbReference type="AlphaFoldDB" id="A0A1T4WCL6"/>
<evidence type="ECO:0000256" key="1">
    <source>
        <dbReference type="SAM" id="MobiDB-lite"/>
    </source>
</evidence>
<keyword evidence="3" id="KW-1185">Reference proteome</keyword>
<sequence>MIAPAGQSTTRACLRSKLAALVVRRQAGPATWGLHAPKTPNKEVAEGAGYANAVLLFALNARALCSDLKFGSSPEPPQGGGKGPLVKGGCHR</sequence>